<reference evidence="2 3" key="1">
    <citation type="journal article" date="2015" name="Genome Biol. Evol.">
        <title>Phylogenomic analyses indicate that early fungi evolved digesting cell walls of algal ancestors of land plants.</title>
        <authorList>
            <person name="Chang Y."/>
            <person name="Wang S."/>
            <person name="Sekimoto S."/>
            <person name="Aerts A.L."/>
            <person name="Choi C."/>
            <person name="Clum A."/>
            <person name="LaButti K.M."/>
            <person name="Lindquist E.A."/>
            <person name="Yee Ngan C."/>
            <person name="Ohm R.A."/>
            <person name="Salamov A.A."/>
            <person name="Grigoriev I.V."/>
            <person name="Spatafora J.W."/>
            <person name="Berbee M.L."/>
        </authorList>
    </citation>
    <scope>NUCLEOTIDE SEQUENCE [LARGE SCALE GENOMIC DNA]</scope>
    <source>
        <strain evidence="2 3">NRRL 28638</strain>
    </source>
</reference>
<gene>
    <name evidence="2" type="ORF">CONCODRAFT_13073</name>
</gene>
<accession>A0A137NRJ9</accession>
<sequence length="127" mass="14208">MIKLISLYNRSDLLQLYYICNLFLYCYHIEFGSVDLSGVSVKVLRSFFLEFDCVRVYTGKVLSPKNMLYANSFLGIILVKPVNLGIIYTKSNQELGATFIAASSNNKADNSKNSANLVYNSSPTPVD</sequence>
<proteinExistence type="predicted"/>
<evidence type="ECO:0000313" key="2">
    <source>
        <dbReference type="EMBL" id="KXN65357.1"/>
    </source>
</evidence>
<protein>
    <submittedName>
        <fullName evidence="2">Uncharacterized protein</fullName>
    </submittedName>
</protein>
<evidence type="ECO:0000313" key="3">
    <source>
        <dbReference type="Proteomes" id="UP000070444"/>
    </source>
</evidence>
<name>A0A137NRJ9_CONC2</name>
<organism evidence="2 3">
    <name type="scientific">Conidiobolus coronatus (strain ATCC 28846 / CBS 209.66 / NRRL 28638)</name>
    <name type="common">Delacroixia coronata</name>
    <dbReference type="NCBI Taxonomy" id="796925"/>
    <lineage>
        <taxon>Eukaryota</taxon>
        <taxon>Fungi</taxon>
        <taxon>Fungi incertae sedis</taxon>
        <taxon>Zoopagomycota</taxon>
        <taxon>Entomophthoromycotina</taxon>
        <taxon>Entomophthoromycetes</taxon>
        <taxon>Entomophthorales</taxon>
        <taxon>Ancylistaceae</taxon>
        <taxon>Conidiobolus</taxon>
    </lineage>
</organism>
<keyword evidence="3" id="KW-1185">Reference proteome</keyword>
<feature type="compositionally biased region" description="Polar residues" evidence="1">
    <location>
        <begin position="117"/>
        <end position="127"/>
    </location>
</feature>
<feature type="region of interest" description="Disordered" evidence="1">
    <location>
        <begin position="105"/>
        <end position="127"/>
    </location>
</feature>
<dbReference type="EMBL" id="KQ964900">
    <property type="protein sequence ID" value="KXN65357.1"/>
    <property type="molecule type" value="Genomic_DNA"/>
</dbReference>
<dbReference type="AlphaFoldDB" id="A0A137NRJ9"/>
<dbReference type="Proteomes" id="UP000070444">
    <property type="component" value="Unassembled WGS sequence"/>
</dbReference>
<feature type="compositionally biased region" description="Low complexity" evidence="1">
    <location>
        <begin position="105"/>
        <end position="116"/>
    </location>
</feature>
<evidence type="ECO:0000256" key="1">
    <source>
        <dbReference type="SAM" id="MobiDB-lite"/>
    </source>
</evidence>